<dbReference type="KEGG" id="vg:13993700"/>
<protein>
    <submittedName>
        <fullName evidence="1">Uncharacterized protein</fullName>
    </submittedName>
</protein>
<evidence type="ECO:0000313" key="1">
    <source>
        <dbReference type="EMBL" id="AFC21267.1"/>
    </source>
</evidence>
<reference evidence="1 2" key="1">
    <citation type="journal article" date="2012" name="J. Virol.">
        <title>Genome Sequence of Cronobacter sakazakii Myovirus vB_CsaM_GAP31.</title>
        <authorList>
            <person name="Abbasifar R."/>
            <person name="Kropinski A.M."/>
            <person name="Sabour P.M."/>
            <person name="Ackermann H.W."/>
            <person name="Alanis Villa A."/>
            <person name="Abbasifar A."/>
            <person name="Griffiths M.W."/>
        </authorList>
    </citation>
    <scope>NUCLEOTIDE SEQUENCE [LARGE SCALE GENOMIC DNA]</scope>
</reference>
<dbReference type="RefSeq" id="YP_006986922.1">
    <property type="nucleotide sequence ID" value="NC_019400.1"/>
</dbReference>
<name>K4F6P4_9CAUD</name>
<dbReference type="Proteomes" id="UP000000458">
    <property type="component" value="Segment"/>
</dbReference>
<organism evidence="1 2">
    <name type="scientific">Cronobacter phage vB_CsaM_GAP31</name>
    <dbReference type="NCBI Taxonomy" id="1141135"/>
    <lineage>
        <taxon>Viruses</taxon>
        <taxon>Duplodnaviria</taxon>
        <taxon>Heunggongvirae</taxon>
        <taxon>Uroviricota</taxon>
        <taxon>Caudoviricetes</taxon>
        <taxon>Vequintavirinae</taxon>
        <taxon>Seunavirus</taxon>
        <taxon>Seunavirus GAP31</taxon>
    </lineage>
</organism>
<accession>K4F6P4</accession>
<evidence type="ECO:0000313" key="2">
    <source>
        <dbReference type="Proteomes" id="UP000000458"/>
    </source>
</evidence>
<keyword evidence="2" id="KW-1185">Reference proteome</keyword>
<gene>
    <name evidence="1" type="ORF">GAP31_088</name>
</gene>
<sequence>MFSHFFSTVLRGPDTHEQTINANGVGQVITGRFTHFRISGVGINLETSFPQLSQRNLFPPETTLLLDVPYGTPLKSTVRSYLSVMTVVAESHPQ</sequence>
<proteinExistence type="predicted"/>
<dbReference type="GeneID" id="13993700"/>
<dbReference type="EMBL" id="JN882284">
    <property type="protein sequence ID" value="AFC21267.1"/>
    <property type="molecule type" value="Genomic_DNA"/>
</dbReference>